<gene>
    <name evidence="5" type="ORF">ACFSKX_10360</name>
</gene>
<dbReference type="HAMAP" id="MF_02087">
    <property type="entry name" value="PLP_homeostasis"/>
    <property type="match status" value="1"/>
</dbReference>
<dbReference type="NCBIfam" id="TIGR00044">
    <property type="entry name" value="YggS family pyridoxal phosphate-dependent enzyme"/>
    <property type="match status" value="1"/>
</dbReference>
<keyword evidence="6" id="KW-1185">Reference proteome</keyword>
<dbReference type="InterPro" id="IPR029066">
    <property type="entry name" value="PLP-binding_barrel"/>
</dbReference>
<dbReference type="SUPFAM" id="SSF51419">
    <property type="entry name" value="PLP-binding barrel"/>
    <property type="match status" value="1"/>
</dbReference>
<dbReference type="Pfam" id="PF01168">
    <property type="entry name" value="Ala_racemase_N"/>
    <property type="match status" value="1"/>
</dbReference>
<evidence type="ECO:0000259" key="4">
    <source>
        <dbReference type="Pfam" id="PF01168"/>
    </source>
</evidence>
<keyword evidence="1 2" id="KW-0663">Pyridoxal phosphate</keyword>
<dbReference type="Gene3D" id="3.20.20.10">
    <property type="entry name" value="Alanine racemase"/>
    <property type="match status" value="1"/>
</dbReference>
<dbReference type="RefSeq" id="WP_265721624.1">
    <property type="nucleotide sequence ID" value="NZ_JAPIVK010000013.1"/>
</dbReference>
<dbReference type="PROSITE" id="PS01211">
    <property type="entry name" value="UPF0001"/>
    <property type="match status" value="1"/>
</dbReference>
<evidence type="ECO:0000313" key="5">
    <source>
        <dbReference type="EMBL" id="MFD2310818.1"/>
    </source>
</evidence>
<comment type="similarity">
    <text evidence="2 3">Belongs to the pyridoxal phosphate-binding protein YggS/PROSC family.</text>
</comment>
<feature type="domain" description="Alanine racemase N-terminal" evidence="4">
    <location>
        <begin position="30"/>
        <end position="229"/>
    </location>
</feature>
<sequence length="231" mass="25253">MRKGTIAENLRAVRERIVTGCSACGRDPDGVALLAVSKTRPAKDLRAAFDAGQSRFGENYLQEAMEKQAQLADLPIEWHFIGPLQSNKTRAVAERFDWMHSVERLKIAQRLSAQRPGEMPPLNICLQVNIDGEESKSGLAPAELSAVAKAVAELPKLQLRGLMAIPAPREDADKQRESFEQLAQLLEQLRTELPEQPLDTLSMGMSGDLEAAIASGASIVRVGTDIFGPRK</sequence>
<dbReference type="CDD" id="cd06824">
    <property type="entry name" value="PLPDE_III_Yggs_like"/>
    <property type="match status" value="1"/>
</dbReference>
<evidence type="ECO:0000313" key="6">
    <source>
        <dbReference type="Proteomes" id="UP001597425"/>
    </source>
</evidence>
<feature type="modified residue" description="N6-(pyridoxal phosphate)lysine" evidence="2">
    <location>
        <position position="38"/>
    </location>
</feature>
<comment type="function">
    <text evidence="2">Pyridoxal 5'-phosphate (PLP)-binding protein, which is involved in PLP homeostasis.</text>
</comment>
<evidence type="ECO:0000256" key="2">
    <source>
        <dbReference type="HAMAP-Rule" id="MF_02087"/>
    </source>
</evidence>
<dbReference type="PIRSF" id="PIRSF004848">
    <property type="entry name" value="YBL036c_PLPDEIII"/>
    <property type="match status" value="1"/>
</dbReference>
<dbReference type="PANTHER" id="PTHR10146:SF14">
    <property type="entry name" value="PYRIDOXAL PHOSPHATE HOMEOSTASIS PROTEIN"/>
    <property type="match status" value="1"/>
</dbReference>
<name>A0ABW5EEU2_9GAMM</name>
<evidence type="ECO:0000256" key="1">
    <source>
        <dbReference type="ARBA" id="ARBA00022898"/>
    </source>
</evidence>
<dbReference type="EMBL" id="JBHUJD010000011">
    <property type="protein sequence ID" value="MFD2310818.1"/>
    <property type="molecule type" value="Genomic_DNA"/>
</dbReference>
<comment type="caution">
    <text evidence="5">The sequence shown here is derived from an EMBL/GenBank/DDBJ whole genome shotgun (WGS) entry which is preliminary data.</text>
</comment>
<accession>A0ABW5EEU2</accession>
<protein>
    <recommendedName>
        <fullName evidence="2">Pyridoxal phosphate homeostasis protein</fullName>
        <shortName evidence="2">PLP homeostasis protein</shortName>
    </recommendedName>
</protein>
<proteinExistence type="inferred from homology"/>
<dbReference type="PANTHER" id="PTHR10146">
    <property type="entry name" value="PROLINE SYNTHETASE CO-TRANSCRIBED BACTERIAL HOMOLOG PROTEIN"/>
    <property type="match status" value="1"/>
</dbReference>
<reference evidence="6" key="1">
    <citation type="journal article" date="2019" name="Int. J. Syst. Evol. Microbiol.">
        <title>The Global Catalogue of Microorganisms (GCM) 10K type strain sequencing project: providing services to taxonomists for standard genome sequencing and annotation.</title>
        <authorList>
            <consortium name="The Broad Institute Genomics Platform"/>
            <consortium name="The Broad Institute Genome Sequencing Center for Infectious Disease"/>
            <person name="Wu L."/>
            <person name="Ma J."/>
        </authorList>
    </citation>
    <scope>NUCLEOTIDE SEQUENCE [LARGE SCALE GENOMIC DNA]</scope>
    <source>
        <strain evidence="6">KCTC 12848</strain>
    </source>
</reference>
<organism evidence="5 6">
    <name type="scientific">Microbulbifer halophilus</name>
    <dbReference type="NCBI Taxonomy" id="453963"/>
    <lineage>
        <taxon>Bacteria</taxon>
        <taxon>Pseudomonadati</taxon>
        <taxon>Pseudomonadota</taxon>
        <taxon>Gammaproteobacteria</taxon>
        <taxon>Cellvibrionales</taxon>
        <taxon>Microbulbiferaceae</taxon>
        <taxon>Microbulbifer</taxon>
    </lineage>
</organism>
<dbReference type="Proteomes" id="UP001597425">
    <property type="component" value="Unassembled WGS sequence"/>
</dbReference>
<evidence type="ECO:0000256" key="3">
    <source>
        <dbReference type="RuleBase" id="RU004514"/>
    </source>
</evidence>
<dbReference type="InterPro" id="IPR001608">
    <property type="entry name" value="Ala_racemase_N"/>
</dbReference>
<dbReference type="InterPro" id="IPR011078">
    <property type="entry name" value="PyrdxlP_homeostasis"/>
</dbReference>